<evidence type="ECO:0000259" key="2">
    <source>
        <dbReference type="SMART" id="SM00852"/>
    </source>
</evidence>
<comment type="caution">
    <text evidence="3">The sequence shown here is derived from an EMBL/GenBank/DDBJ whole genome shotgun (WGS) entry which is preliminary data.</text>
</comment>
<accession>A0ABT5UXX4</accession>
<dbReference type="InterPro" id="IPR036425">
    <property type="entry name" value="MoaB/Mog-like_dom_sf"/>
</dbReference>
<dbReference type="SUPFAM" id="SSF53218">
    <property type="entry name" value="Molybdenum cofactor biosynthesis proteins"/>
    <property type="match status" value="1"/>
</dbReference>
<dbReference type="InterPro" id="IPR036653">
    <property type="entry name" value="CinA-like_C"/>
</dbReference>
<dbReference type="SUPFAM" id="SSF142433">
    <property type="entry name" value="CinA-like"/>
    <property type="match status" value="1"/>
</dbReference>
<dbReference type="EMBL" id="JARBFT010000003">
    <property type="protein sequence ID" value="MDE1514271.1"/>
    <property type="molecule type" value="Genomic_DNA"/>
</dbReference>
<dbReference type="Gene3D" id="3.40.980.10">
    <property type="entry name" value="MoaB/Mog-like domain"/>
    <property type="match status" value="1"/>
</dbReference>
<dbReference type="NCBIfam" id="TIGR00200">
    <property type="entry name" value="cinA_nterm"/>
    <property type="match status" value="1"/>
</dbReference>
<dbReference type="InterPro" id="IPR001453">
    <property type="entry name" value="MoaB/Mog_dom"/>
</dbReference>
<evidence type="ECO:0000256" key="1">
    <source>
        <dbReference type="HAMAP-Rule" id="MF_00226"/>
    </source>
</evidence>
<organism evidence="3 4">
    <name type="scientific">Vibrio chanodichtyis</name>
    <dbReference type="NCBI Taxonomy" id="3027932"/>
    <lineage>
        <taxon>Bacteria</taxon>
        <taxon>Pseudomonadati</taxon>
        <taxon>Pseudomonadota</taxon>
        <taxon>Gammaproteobacteria</taxon>
        <taxon>Vibrionales</taxon>
        <taxon>Vibrionaceae</taxon>
        <taxon>Vibrio</taxon>
    </lineage>
</organism>
<dbReference type="CDD" id="cd00885">
    <property type="entry name" value="cinA"/>
    <property type="match status" value="1"/>
</dbReference>
<dbReference type="InterPro" id="IPR008135">
    <property type="entry name" value="Competence-induced_CinA"/>
</dbReference>
<dbReference type="SMART" id="SM00852">
    <property type="entry name" value="MoCF_biosynth"/>
    <property type="match status" value="1"/>
</dbReference>
<reference evidence="3 4" key="1">
    <citation type="submission" date="2023-02" db="EMBL/GenBank/DDBJ databases">
        <title>Vibrio intestini sp. nov., a close relative of Vibrio cholerae isolated from the intestine of Healthy Culter dabryi.</title>
        <authorList>
            <person name="Wu N."/>
        </authorList>
    </citation>
    <scope>NUCLEOTIDE SEQUENCE [LARGE SCALE GENOMIC DNA]</scope>
    <source>
        <strain evidence="3 4">DSL-7</strain>
    </source>
</reference>
<dbReference type="InterPro" id="IPR050101">
    <property type="entry name" value="CinA"/>
</dbReference>
<name>A0ABT5UXX4_9VIBR</name>
<dbReference type="PIRSF" id="PIRSF006728">
    <property type="entry name" value="CinA"/>
    <property type="match status" value="1"/>
</dbReference>
<keyword evidence="4" id="KW-1185">Reference proteome</keyword>
<sequence>MLKIIMLSTGEEVLHGDIVDSNAAWLAREFYQHGFPLYKRSTVGDALSALVEELMMLSFNADVVIVNGGLGPTSDDITAQAAAQAAEQPLQLSHDWLGQLEQFFANRGQSMPQSNRKQAMLPANAEIIANPIGTACGFKMSLNDCWFYFTPGVPQEFYRMVSEQILPDLQQRFPCVPVQCSRLYTFGSSESSIADKLDKIQLPAGYHLGYRSYLPFIEVKLFGPKSDPQRRLSLLKILHAHLEQHVVSVDEPMLANLGDMMAEKGLSLALAEQATQGWLSHWLLSEPRIEALAGHSWVLSHRVATELAQQEPLAAAFALAGATKDKCGTQMALVTGTLKQGEVSVALSTPNGEWGQTVKLVGHLSQAEQKEWIATLAADMLLRYLTGRPMFIEYSGVQRVKEMYLPNSALQ</sequence>
<dbReference type="NCBIfam" id="TIGR00177">
    <property type="entry name" value="molyb_syn"/>
    <property type="match status" value="1"/>
</dbReference>
<evidence type="ECO:0000313" key="3">
    <source>
        <dbReference type="EMBL" id="MDE1514271.1"/>
    </source>
</evidence>
<dbReference type="Proteomes" id="UP001216189">
    <property type="component" value="Unassembled WGS sequence"/>
</dbReference>
<feature type="domain" description="MoaB/Mog" evidence="2">
    <location>
        <begin position="5"/>
        <end position="172"/>
    </location>
</feature>
<dbReference type="Pfam" id="PF00994">
    <property type="entry name" value="MoCF_biosynth"/>
    <property type="match status" value="1"/>
</dbReference>
<dbReference type="PANTHER" id="PTHR13939">
    <property type="entry name" value="NICOTINAMIDE-NUCLEOTIDE AMIDOHYDROLASE PNCC"/>
    <property type="match status" value="1"/>
</dbReference>
<dbReference type="RefSeq" id="WP_274721968.1">
    <property type="nucleotide sequence ID" value="NZ_JARBFT010000003.1"/>
</dbReference>
<evidence type="ECO:0000313" key="4">
    <source>
        <dbReference type="Proteomes" id="UP001216189"/>
    </source>
</evidence>
<proteinExistence type="inferred from homology"/>
<gene>
    <name evidence="3" type="ORF">PUN32_04470</name>
</gene>
<comment type="similarity">
    <text evidence="1">Belongs to the CinA family.</text>
</comment>
<dbReference type="PANTHER" id="PTHR13939:SF0">
    <property type="entry name" value="NMN AMIDOHYDROLASE-LIKE PROTEIN YFAY"/>
    <property type="match status" value="1"/>
</dbReference>
<dbReference type="HAMAP" id="MF_00226_B">
    <property type="entry name" value="CinA_B"/>
    <property type="match status" value="1"/>
</dbReference>
<protein>
    <recommendedName>
        <fullName evidence="1">CinA-like protein</fullName>
    </recommendedName>
</protein>